<organism evidence="16 17">
    <name type="scientific">Vicia faba</name>
    <name type="common">Broad bean</name>
    <name type="synonym">Faba vulgaris</name>
    <dbReference type="NCBI Taxonomy" id="3906"/>
    <lineage>
        <taxon>Eukaryota</taxon>
        <taxon>Viridiplantae</taxon>
        <taxon>Streptophyta</taxon>
        <taxon>Embryophyta</taxon>
        <taxon>Tracheophyta</taxon>
        <taxon>Spermatophyta</taxon>
        <taxon>Magnoliopsida</taxon>
        <taxon>eudicotyledons</taxon>
        <taxon>Gunneridae</taxon>
        <taxon>Pentapetalae</taxon>
        <taxon>rosids</taxon>
        <taxon>fabids</taxon>
        <taxon>Fabales</taxon>
        <taxon>Fabaceae</taxon>
        <taxon>Papilionoideae</taxon>
        <taxon>50 kb inversion clade</taxon>
        <taxon>NPAAA clade</taxon>
        <taxon>Hologalegina</taxon>
        <taxon>IRL clade</taxon>
        <taxon>Fabeae</taxon>
        <taxon>Vicia</taxon>
    </lineage>
</organism>
<keyword evidence="3" id="KW-0808">Transferase</keyword>
<evidence type="ECO:0000259" key="15">
    <source>
        <dbReference type="PROSITE" id="PS50011"/>
    </source>
</evidence>
<dbReference type="EMBL" id="OX451739">
    <property type="protein sequence ID" value="CAI8610094.1"/>
    <property type="molecule type" value="Genomic_DNA"/>
</dbReference>
<dbReference type="InterPro" id="IPR011009">
    <property type="entry name" value="Kinase-like_dom_sf"/>
</dbReference>
<feature type="domain" description="Protein kinase" evidence="15">
    <location>
        <begin position="534"/>
        <end position="807"/>
    </location>
</feature>
<evidence type="ECO:0000256" key="8">
    <source>
        <dbReference type="ARBA" id="ARBA00022840"/>
    </source>
</evidence>
<dbReference type="PROSITE" id="PS50011">
    <property type="entry name" value="PROTEIN_KINASE_DOM"/>
    <property type="match status" value="1"/>
</dbReference>
<keyword evidence="7" id="KW-0418">Kinase</keyword>
<dbReference type="PROSITE" id="PS00108">
    <property type="entry name" value="PROTEIN_KINASE_ST"/>
    <property type="match status" value="1"/>
</dbReference>
<evidence type="ECO:0000256" key="7">
    <source>
        <dbReference type="ARBA" id="ARBA00022777"/>
    </source>
</evidence>
<keyword evidence="8 12" id="KW-0067">ATP-binding</keyword>
<evidence type="ECO:0000256" key="10">
    <source>
        <dbReference type="ARBA" id="ARBA00023136"/>
    </source>
</evidence>
<evidence type="ECO:0000313" key="16">
    <source>
        <dbReference type="EMBL" id="CAI8610094.1"/>
    </source>
</evidence>
<keyword evidence="4 13" id="KW-0812">Transmembrane</keyword>
<accession>A0AAV1AIF9</accession>
<dbReference type="Gene3D" id="2.60.120.430">
    <property type="entry name" value="Galactose-binding lectin"/>
    <property type="match status" value="2"/>
</dbReference>
<dbReference type="PROSITE" id="PS00107">
    <property type="entry name" value="PROTEIN_KINASE_ATP"/>
    <property type="match status" value="1"/>
</dbReference>
<dbReference type="InterPro" id="IPR017441">
    <property type="entry name" value="Protein_kinase_ATP_BS"/>
</dbReference>
<reference evidence="16 17" key="1">
    <citation type="submission" date="2023-01" db="EMBL/GenBank/DDBJ databases">
        <authorList>
            <person name="Kreplak J."/>
        </authorList>
    </citation>
    <scope>NUCLEOTIDE SEQUENCE [LARGE SCALE GENOMIC DNA]</scope>
</reference>
<evidence type="ECO:0000256" key="12">
    <source>
        <dbReference type="PROSITE-ProRule" id="PRU10141"/>
    </source>
</evidence>
<evidence type="ECO:0000256" key="1">
    <source>
        <dbReference type="ARBA" id="ARBA00004479"/>
    </source>
</evidence>
<dbReference type="GO" id="GO:0004674">
    <property type="term" value="F:protein serine/threonine kinase activity"/>
    <property type="evidence" value="ECO:0007669"/>
    <property type="project" value="UniProtKB-KW"/>
</dbReference>
<dbReference type="FunFam" id="3.30.200.20:FF:000039">
    <property type="entry name" value="receptor-like protein kinase FERONIA"/>
    <property type="match status" value="1"/>
</dbReference>
<protein>
    <recommendedName>
        <fullName evidence="15">Protein kinase domain-containing protein</fullName>
    </recommendedName>
</protein>
<dbReference type="GO" id="GO:0016020">
    <property type="term" value="C:membrane"/>
    <property type="evidence" value="ECO:0007669"/>
    <property type="project" value="UniProtKB-SubCell"/>
</dbReference>
<evidence type="ECO:0000256" key="3">
    <source>
        <dbReference type="ARBA" id="ARBA00022679"/>
    </source>
</evidence>
<evidence type="ECO:0000256" key="2">
    <source>
        <dbReference type="ARBA" id="ARBA00022527"/>
    </source>
</evidence>
<evidence type="ECO:0000256" key="9">
    <source>
        <dbReference type="ARBA" id="ARBA00022989"/>
    </source>
</evidence>
<dbReference type="FunFam" id="2.60.120.430:FF:000005">
    <property type="entry name" value="Putative receptor-like protein kinase"/>
    <property type="match status" value="1"/>
</dbReference>
<feature type="chain" id="PRO_5043807615" description="Protein kinase domain-containing protein" evidence="14">
    <location>
        <begin position="26"/>
        <end position="863"/>
    </location>
</feature>
<dbReference type="FunFam" id="2.60.120.430:FF:000001">
    <property type="entry name" value="Receptor-like protein kinase FERONIA"/>
    <property type="match status" value="1"/>
</dbReference>
<dbReference type="PANTHER" id="PTHR45631:SF68">
    <property type="entry name" value="REPEAT FAMILY PROTEIN, PUTATIVE, EXPRESSED-RELATED"/>
    <property type="match status" value="1"/>
</dbReference>
<gene>
    <name evidence="16" type="ORF">VFH_IV165480</name>
</gene>
<dbReference type="Pfam" id="PF07714">
    <property type="entry name" value="PK_Tyr_Ser-Thr"/>
    <property type="match status" value="1"/>
</dbReference>
<dbReference type="InterPro" id="IPR001245">
    <property type="entry name" value="Ser-Thr/Tyr_kinase_cat_dom"/>
</dbReference>
<dbReference type="CDD" id="cd14066">
    <property type="entry name" value="STKc_IRAK"/>
    <property type="match status" value="1"/>
</dbReference>
<proteinExistence type="predicted"/>
<dbReference type="InterPro" id="IPR024788">
    <property type="entry name" value="Malectin-like_Carb-bd_dom"/>
</dbReference>
<keyword evidence="2" id="KW-0723">Serine/threonine-protein kinase</keyword>
<dbReference type="Pfam" id="PF12819">
    <property type="entry name" value="Malectin_like"/>
    <property type="match status" value="1"/>
</dbReference>
<evidence type="ECO:0000256" key="13">
    <source>
        <dbReference type="SAM" id="Phobius"/>
    </source>
</evidence>
<dbReference type="PANTHER" id="PTHR45631">
    <property type="entry name" value="OS07G0107800 PROTEIN-RELATED"/>
    <property type="match status" value="1"/>
</dbReference>
<feature type="binding site" evidence="12">
    <location>
        <position position="562"/>
    </location>
    <ligand>
        <name>ATP</name>
        <dbReference type="ChEBI" id="CHEBI:30616"/>
    </ligand>
</feature>
<keyword evidence="17" id="KW-1185">Reference proteome</keyword>
<dbReference type="SMART" id="SM00220">
    <property type="entry name" value="S_TKc"/>
    <property type="match status" value="1"/>
</dbReference>
<evidence type="ECO:0000256" key="11">
    <source>
        <dbReference type="ARBA" id="ARBA00023180"/>
    </source>
</evidence>
<evidence type="ECO:0000256" key="6">
    <source>
        <dbReference type="ARBA" id="ARBA00022741"/>
    </source>
</evidence>
<dbReference type="Gene3D" id="1.10.510.10">
    <property type="entry name" value="Transferase(Phosphotransferase) domain 1"/>
    <property type="match status" value="1"/>
</dbReference>
<evidence type="ECO:0000313" key="17">
    <source>
        <dbReference type="Proteomes" id="UP001157006"/>
    </source>
</evidence>
<evidence type="ECO:0000256" key="4">
    <source>
        <dbReference type="ARBA" id="ARBA00022692"/>
    </source>
</evidence>
<dbReference type="FunFam" id="1.10.510.10:FF:000252">
    <property type="entry name" value="Receptor-like protein kinase FERONIA"/>
    <property type="match status" value="1"/>
</dbReference>
<sequence>MKHSYNFFSLFILLLLHLFFIPSTCVNSINDSDFGSSFTPSVNYLIDCGSSLKTQLRDGRIFKSDPDTTSFLSTTEDIQISVDSINLANLSYSPALPLYETARVFTEDTTYSFYIPKPGRLWIRLYFFPLPNPSYNLSSFVFSVHTDRFVLLHEFSQSNNDSLVFKEYLLNVSDHRFSLKFKPRKSSSAFINAIEIVSAPDILLSDSAIQVSPPLGKFNGLMNSALQVSYRINVGGPTITPGNDTLSRTWESDDPYNIFPQGSKSVSVSNKRIIYPQTSDFIVTPLIAPSPIYATCVEMEDPQVMQPNFNLSWMVNVEKKYSYLIRMHFCDIVSRRLDQLYFNVYINGIESVSALDLSYETKALATAYYMDFMIGSSNITNGSILIQVGPTNHKQDISNAILNGIEVMKMSNSADSLDGFFSVDGEYKGPNLRTKLMKLVAIIGFSLAVISLLLLGVMYVRWLRRPLCREESRNFFSWLLPLHSKCNISCSIYSNKYDSPKSKHAGGHSIHHSPRRGSKRFFHFIELQRATGNFDEKKVLGVGGFGKVYLGTLDDGRRVAIKRGSGSSGQGMNEFITELNMLSKLRHRHLVSLVGFCDENSEMVLVYDYVSNGPFRSHLYGSNFSPLSWEKRLEICIGAARGLHYLHTGASQSIIHRDVKTTNILLDENYVAKVADFGLSKTIHDKAQISTAVKGSFGYLDPQYFKSQQLTQKSDVYSFGVVLFEVLCARPVICSTLPMEQANLADWVMKQHKFGMLHKAIDPRIANNINPESYKVFVQLGVKCLSELSVDRPSMGDVLWNLEHAYQLQIASPHDGNSLSNAFQNENESDINNDNSHGVASVVPDRIGSDSLVFSQMDNFQGR</sequence>
<keyword evidence="6 12" id="KW-0547">Nucleotide-binding</keyword>
<name>A0AAV1AIF9_VICFA</name>
<feature type="transmembrane region" description="Helical" evidence="13">
    <location>
        <begin position="439"/>
        <end position="460"/>
    </location>
</feature>
<dbReference type="InterPro" id="IPR000719">
    <property type="entry name" value="Prot_kinase_dom"/>
</dbReference>
<dbReference type="AlphaFoldDB" id="A0AAV1AIF9"/>
<dbReference type="InterPro" id="IPR008271">
    <property type="entry name" value="Ser/Thr_kinase_AS"/>
</dbReference>
<keyword evidence="5 14" id="KW-0732">Signal</keyword>
<keyword evidence="10 13" id="KW-0472">Membrane</keyword>
<dbReference type="GO" id="GO:0005524">
    <property type="term" value="F:ATP binding"/>
    <property type="evidence" value="ECO:0007669"/>
    <property type="project" value="UniProtKB-UniRule"/>
</dbReference>
<dbReference type="SUPFAM" id="SSF56112">
    <property type="entry name" value="Protein kinase-like (PK-like)"/>
    <property type="match status" value="1"/>
</dbReference>
<dbReference type="Proteomes" id="UP001157006">
    <property type="component" value="Chromosome 4"/>
</dbReference>
<keyword evidence="9 13" id="KW-1133">Transmembrane helix</keyword>
<feature type="signal peptide" evidence="14">
    <location>
        <begin position="1"/>
        <end position="25"/>
    </location>
</feature>
<keyword evidence="11" id="KW-0325">Glycoprotein</keyword>
<evidence type="ECO:0000256" key="5">
    <source>
        <dbReference type="ARBA" id="ARBA00022729"/>
    </source>
</evidence>
<comment type="subcellular location">
    <subcellularLocation>
        <location evidence="1">Membrane</location>
        <topology evidence="1">Single-pass type I membrane protein</topology>
    </subcellularLocation>
</comment>
<evidence type="ECO:0000256" key="14">
    <source>
        <dbReference type="SAM" id="SignalP"/>
    </source>
</evidence>
<dbReference type="Gene3D" id="3.30.200.20">
    <property type="entry name" value="Phosphorylase Kinase, domain 1"/>
    <property type="match status" value="1"/>
</dbReference>